<evidence type="ECO:0000259" key="1">
    <source>
        <dbReference type="Pfam" id="PF08291"/>
    </source>
</evidence>
<evidence type="ECO:0000313" key="2">
    <source>
        <dbReference type="EMBL" id="SVE27116.1"/>
    </source>
</evidence>
<name>A0A383C3V0_9ZZZZ</name>
<organism evidence="2">
    <name type="scientific">marine metagenome</name>
    <dbReference type="NCBI Taxonomy" id="408172"/>
    <lineage>
        <taxon>unclassified sequences</taxon>
        <taxon>metagenomes</taxon>
        <taxon>ecological metagenomes</taxon>
    </lineage>
</organism>
<accession>A0A383C3V0</accession>
<protein>
    <recommendedName>
        <fullName evidence="1">Peptidase M15A C-terminal domain-containing protein</fullName>
    </recommendedName>
</protein>
<dbReference type="Pfam" id="PF08291">
    <property type="entry name" value="Peptidase_M15_3"/>
    <property type="match status" value="1"/>
</dbReference>
<dbReference type="Gene3D" id="3.30.1380.10">
    <property type="match status" value="1"/>
</dbReference>
<sequence length="111" mass="12329">MANMITPNFSRSEMACRCGCGHDEMDQEFMRMLQALRDEIGPMPVTSGFRCDAHNNDVSTVKNVPHTLAKAADILISGERAMQLFEKARQIGFSGIGLNQKGPHKRLVHVD</sequence>
<dbReference type="InterPro" id="IPR009045">
    <property type="entry name" value="Zn_M74/Hedgehog-like"/>
</dbReference>
<dbReference type="InterPro" id="IPR013230">
    <property type="entry name" value="Peptidase_M15A_C"/>
</dbReference>
<dbReference type="SUPFAM" id="SSF55166">
    <property type="entry name" value="Hedgehog/DD-peptidase"/>
    <property type="match status" value="1"/>
</dbReference>
<feature type="non-terminal residue" evidence="2">
    <location>
        <position position="111"/>
    </location>
</feature>
<dbReference type="AlphaFoldDB" id="A0A383C3V0"/>
<feature type="domain" description="Peptidase M15A C-terminal" evidence="1">
    <location>
        <begin position="8"/>
        <end position="111"/>
    </location>
</feature>
<feature type="non-terminal residue" evidence="2">
    <location>
        <position position="1"/>
    </location>
</feature>
<reference evidence="2" key="1">
    <citation type="submission" date="2018-05" db="EMBL/GenBank/DDBJ databases">
        <authorList>
            <person name="Lanie J.A."/>
            <person name="Ng W.-L."/>
            <person name="Kazmierczak K.M."/>
            <person name="Andrzejewski T.M."/>
            <person name="Davidsen T.M."/>
            <person name="Wayne K.J."/>
            <person name="Tettelin H."/>
            <person name="Glass J.I."/>
            <person name="Rusch D."/>
            <person name="Podicherti R."/>
            <person name="Tsui H.-C.T."/>
            <person name="Winkler M.E."/>
        </authorList>
    </citation>
    <scope>NUCLEOTIDE SEQUENCE</scope>
</reference>
<proteinExistence type="predicted"/>
<dbReference type="EMBL" id="UINC01205780">
    <property type="protein sequence ID" value="SVE27116.1"/>
    <property type="molecule type" value="Genomic_DNA"/>
</dbReference>
<gene>
    <name evidence="2" type="ORF">METZ01_LOCUS479970</name>
</gene>